<evidence type="ECO:0000256" key="6">
    <source>
        <dbReference type="ARBA" id="ARBA00022485"/>
    </source>
</evidence>
<keyword evidence="21" id="KW-0238">DNA-binding</keyword>
<keyword evidence="14" id="KW-0378">Hydrolase</keyword>
<evidence type="ECO:0000256" key="12">
    <source>
        <dbReference type="ARBA" id="ARBA00022741"/>
    </source>
</evidence>
<keyword evidence="11" id="KW-0479">Metal-binding</keyword>
<keyword evidence="17" id="KW-0067">ATP-binding</keyword>
<dbReference type="GO" id="GO:0005634">
    <property type="term" value="C:nucleus"/>
    <property type="evidence" value="ECO:0007669"/>
    <property type="project" value="UniProtKB-SubCell"/>
</dbReference>
<reference evidence="32 33" key="1">
    <citation type="submission" date="2024-04" db="EMBL/GenBank/DDBJ databases">
        <authorList>
            <person name="Waldvogel A.-M."/>
            <person name="Schoenle A."/>
        </authorList>
    </citation>
    <scope>NUCLEOTIDE SEQUENCE [LARGE SCALE GENOMIC DNA]</scope>
</reference>
<feature type="region of interest" description="Disordered" evidence="30">
    <location>
        <begin position="593"/>
        <end position="643"/>
    </location>
</feature>
<dbReference type="FunFam" id="3.40.50.300:FF:000431">
    <property type="entry name" value="Regulator of telomere elongation helicase 1"/>
    <property type="match status" value="1"/>
</dbReference>
<dbReference type="Pfam" id="PF04140">
    <property type="entry name" value="ICMT"/>
    <property type="match status" value="1"/>
</dbReference>
<dbReference type="GO" id="GO:0005524">
    <property type="term" value="F:ATP binding"/>
    <property type="evidence" value="ECO:0007669"/>
    <property type="project" value="UniProtKB-KW"/>
</dbReference>
<evidence type="ECO:0000256" key="15">
    <source>
        <dbReference type="ARBA" id="ARBA00022806"/>
    </source>
</evidence>
<dbReference type="GO" id="GO:0004671">
    <property type="term" value="F:protein C-terminal S-isoprenylcysteine carboxyl O-methyltransferase activity"/>
    <property type="evidence" value="ECO:0007669"/>
    <property type="project" value="UniProtKB-EC"/>
</dbReference>
<dbReference type="PROSITE" id="PS51564">
    <property type="entry name" value="SAM_ICMT"/>
    <property type="match status" value="1"/>
</dbReference>
<keyword evidence="6" id="KW-0004">4Fe-4S</keyword>
<dbReference type="InterPro" id="IPR045028">
    <property type="entry name" value="DinG/Rad3-like"/>
</dbReference>
<keyword evidence="12" id="KW-0547">Nucleotide-binding</keyword>
<evidence type="ECO:0000256" key="22">
    <source>
        <dbReference type="ARBA" id="ARBA00023136"/>
    </source>
</evidence>
<evidence type="ECO:0000256" key="23">
    <source>
        <dbReference type="ARBA" id="ARBA00023204"/>
    </source>
</evidence>
<dbReference type="GO" id="GO:0046872">
    <property type="term" value="F:metal ion binding"/>
    <property type="evidence" value="ECO:0007669"/>
    <property type="project" value="UniProtKB-KW"/>
</dbReference>
<evidence type="ECO:0000256" key="29">
    <source>
        <dbReference type="RuleBase" id="RU362022"/>
    </source>
</evidence>
<dbReference type="GO" id="GO:0032259">
    <property type="term" value="P:methylation"/>
    <property type="evidence" value="ECO:0007669"/>
    <property type="project" value="UniProtKB-KW"/>
</dbReference>
<dbReference type="Gene3D" id="3.40.50.300">
    <property type="entry name" value="P-loop containing nucleotide triphosphate hydrolases"/>
    <property type="match status" value="1"/>
</dbReference>
<dbReference type="GO" id="GO:0016818">
    <property type="term" value="F:hydrolase activity, acting on acid anhydrides, in phosphorus-containing anhydrides"/>
    <property type="evidence" value="ECO:0007669"/>
    <property type="project" value="InterPro"/>
</dbReference>
<keyword evidence="10 29" id="KW-0812">Transmembrane</keyword>
<evidence type="ECO:0000256" key="1">
    <source>
        <dbReference type="ARBA" id="ARBA00001450"/>
    </source>
</evidence>
<keyword evidence="23" id="KW-0234">DNA repair</keyword>
<dbReference type="GO" id="GO:1904430">
    <property type="term" value="P:negative regulation of t-circle formation"/>
    <property type="evidence" value="ECO:0007669"/>
    <property type="project" value="TreeGrafter"/>
</dbReference>
<dbReference type="EMBL" id="OZ035827">
    <property type="protein sequence ID" value="CAL1607265.1"/>
    <property type="molecule type" value="Genomic_DNA"/>
</dbReference>
<keyword evidence="8" id="KW-0808">Transferase</keyword>
<accession>A0AAV2M1W1</accession>
<evidence type="ECO:0000313" key="32">
    <source>
        <dbReference type="EMBL" id="CAL1607265.1"/>
    </source>
</evidence>
<comment type="caution">
    <text evidence="29">Lacks conserved residue(s) required for the propagation of feature annotation.</text>
</comment>
<evidence type="ECO:0000259" key="31">
    <source>
        <dbReference type="SMART" id="SM00491"/>
    </source>
</evidence>
<dbReference type="InterPro" id="IPR006555">
    <property type="entry name" value="ATP-dep_Helicase_C"/>
</dbReference>
<evidence type="ECO:0000256" key="19">
    <source>
        <dbReference type="ARBA" id="ARBA00023004"/>
    </source>
</evidence>
<comment type="catalytic activity">
    <reaction evidence="28">
        <text>ATP + H2O = ADP + phosphate + H(+)</text>
        <dbReference type="Rhea" id="RHEA:13065"/>
        <dbReference type="ChEBI" id="CHEBI:15377"/>
        <dbReference type="ChEBI" id="CHEBI:15378"/>
        <dbReference type="ChEBI" id="CHEBI:30616"/>
        <dbReference type="ChEBI" id="CHEBI:43474"/>
        <dbReference type="ChEBI" id="CHEBI:456216"/>
    </reaction>
</comment>
<evidence type="ECO:0000256" key="28">
    <source>
        <dbReference type="ARBA" id="ARBA00049360"/>
    </source>
</evidence>
<keyword evidence="16 29" id="KW-0256">Endoplasmic reticulum</keyword>
<keyword evidence="15" id="KW-0347">Helicase</keyword>
<organism evidence="32 33">
    <name type="scientific">Knipowitschia caucasica</name>
    <name type="common">Caucasian dwarf goby</name>
    <name type="synonym">Pomatoschistus caucasicus</name>
    <dbReference type="NCBI Taxonomy" id="637954"/>
    <lineage>
        <taxon>Eukaryota</taxon>
        <taxon>Metazoa</taxon>
        <taxon>Chordata</taxon>
        <taxon>Craniata</taxon>
        <taxon>Vertebrata</taxon>
        <taxon>Euteleostomi</taxon>
        <taxon>Actinopterygii</taxon>
        <taxon>Neopterygii</taxon>
        <taxon>Teleostei</taxon>
        <taxon>Neoteleostei</taxon>
        <taxon>Acanthomorphata</taxon>
        <taxon>Gobiaria</taxon>
        <taxon>Gobiiformes</taxon>
        <taxon>Gobioidei</taxon>
        <taxon>Gobiidae</taxon>
        <taxon>Gobiinae</taxon>
        <taxon>Knipowitschia</taxon>
    </lineage>
</organism>
<dbReference type="AlphaFoldDB" id="A0AAV2M1W1"/>
<dbReference type="Gene3D" id="1.20.120.1630">
    <property type="match status" value="1"/>
</dbReference>
<evidence type="ECO:0000256" key="13">
    <source>
        <dbReference type="ARBA" id="ARBA00022763"/>
    </source>
</evidence>
<evidence type="ECO:0000256" key="24">
    <source>
        <dbReference type="ARBA" id="ARBA00023235"/>
    </source>
</evidence>
<dbReference type="GO" id="GO:0051539">
    <property type="term" value="F:4 iron, 4 sulfur cluster binding"/>
    <property type="evidence" value="ECO:0007669"/>
    <property type="project" value="UniProtKB-KW"/>
</dbReference>
<comment type="similarity">
    <text evidence="4 29">Belongs to the class VI-like SAM-binding methyltransferase superfamily. Isoprenylcysteine carboxyl methyltransferase family.</text>
</comment>
<evidence type="ECO:0000256" key="4">
    <source>
        <dbReference type="ARBA" id="ARBA00009140"/>
    </source>
</evidence>
<evidence type="ECO:0000256" key="5">
    <source>
        <dbReference type="ARBA" id="ARBA00012151"/>
    </source>
</evidence>
<dbReference type="FunFam" id="1.20.120.1630:FF:000007">
    <property type="entry name" value="Protein-S-isoprenylcysteine O-methyltransferase"/>
    <property type="match status" value="1"/>
</dbReference>
<keyword evidence="33" id="KW-1185">Reference proteome</keyword>
<feature type="transmembrane region" description="Helical" evidence="29">
    <location>
        <begin position="74"/>
        <end position="94"/>
    </location>
</feature>
<keyword evidence="25" id="KW-0539">Nucleus</keyword>
<name>A0AAV2M1W1_KNICA</name>
<evidence type="ECO:0000256" key="17">
    <source>
        <dbReference type="ARBA" id="ARBA00022840"/>
    </source>
</evidence>
<keyword evidence="19" id="KW-0408">Iron</keyword>
<dbReference type="GO" id="GO:0003677">
    <property type="term" value="F:DNA binding"/>
    <property type="evidence" value="ECO:0007669"/>
    <property type="project" value="UniProtKB-KW"/>
</dbReference>
<sequence>MAGGRLGLEGSVSVKAFVWGLSVVSIPLVRHFFGRVDWVFDYLTDTPGKVAVCLQVAVIQGLLLLLYRGPVYKVAVRAAFLGLVFGSGLIISLSESTWTHFGWYMCSLSFFHFSEYLVTALINPRSLSLDSFLLNHSREYTLAAICSWFEFTVEMLTVPELKQLPWVSALGLVMVLCGEALRKAAMLTAGSNFNHIVQNEKAQSHVLVTSGVYAFFRHPSYVGWFYWSIGTQVVLCNPVCILGYTVASWRFFRERVEEEELSLIHFFAEDYVEYKSRVPTGLPFISGIRIPKTKLFRVCFQSSLWFGETGANTMDPPETGPAGAGRAQDFPVLLENDHVIDRDQIFVSVIEKGPDGVGLSSAFDRRFLPENMTSLGCTVANLSRVVPHGLLVFFPSFPLMEKTLEFWRERGQAERIENVKPMFVEPKGRGSFNEVIEGYYSKVDDPGSKGGSFFAVCRGKASEGLDFSDSYGRGVVITGLPFPPRMDPRVVLKMQFLDEMCRKKTPGVTYLTGQEWYRQQAFRAVNQAVGRVIRHKDDYGAIFLCDERFRGPSALSQLPKWVRPFVRSYSGFGNMVRDVSQFFRVANKMRPPVEKSSCQKETPQCLVESGPSSRAQSPRRPQSPHGSQRRQPQKAKALDAHLPSLKRRRLDGCNGLAKICINYDSCVESPQRPRSLLDALDQDHRAEAGSELHQASRLSTLSLQHDKRMEEELRGGKRKIKLVSQQLRTETSETRTSSDLCEEGKSSRARGFLSEMKKSLSHVTFERVVQTLQTYKKTDQLEVLLKEAQGLAEDANTHGLLRGLYQFVRPHHKKTFDNRCKQLTGQGCGFKQEHTLSKEEKEEVLQGGETLL</sequence>
<dbReference type="GO" id="GO:0070182">
    <property type="term" value="F:DNA polymerase binding"/>
    <property type="evidence" value="ECO:0007669"/>
    <property type="project" value="TreeGrafter"/>
</dbReference>
<evidence type="ECO:0000256" key="20">
    <source>
        <dbReference type="ARBA" id="ARBA00023014"/>
    </source>
</evidence>
<dbReference type="Pfam" id="PF13307">
    <property type="entry name" value="Helicase_C_2"/>
    <property type="match status" value="1"/>
</dbReference>
<comment type="subcellular location">
    <subcellularLocation>
        <location evidence="3 29">Endoplasmic reticulum membrane</location>
        <topology evidence="3 29">Multi-pass membrane protein</topology>
    </subcellularLocation>
    <subcellularLocation>
        <location evidence="2">Nucleus</location>
    </subcellularLocation>
</comment>
<dbReference type="GO" id="GO:0045910">
    <property type="term" value="P:negative regulation of DNA recombination"/>
    <property type="evidence" value="ECO:0007669"/>
    <property type="project" value="TreeGrafter"/>
</dbReference>
<dbReference type="InterPro" id="IPR007269">
    <property type="entry name" value="ICMT_MeTrfase"/>
</dbReference>
<evidence type="ECO:0000256" key="25">
    <source>
        <dbReference type="ARBA" id="ARBA00023242"/>
    </source>
</evidence>
<dbReference type="CDD" id="cd13932">
    <property type="entry name" value="HN_RTEL1"/>
    <property type="match status" value="1"/>
</dbReference>
<dbReference type="GO" id="GO:0010569">
    <property type="term" value="P:regulation of double-strand break repair via homologous recombination"/>
    <property type="evidence" value="ECO:0007669"/>
    <property type="project" value="TreeGrafter"/>
</dbReference>
<keyword evidence="24" id="KW-0413">Isomerase</keyword>
<dbReference type="PANTHER" id="PTHR11472">
    <property type="entry name" value="DNA REPAIR DEAD HELICASE RAD3/XP-D SUBFAMILY MEMBER"/>
    <property type="match status" value="1"/>
</dbReference>
<evidence type="ECO:0000256" key="14">
    <source>
        <dbReference type="ARBA" id="ARBA00022801"/>
    </source>
</evidence>
<keyword evidence="13" id="KW-0227">DNA damage</keyword>
<protein>
    <recommendedName>
        <fullName evidence="27 29">Protein-S-isoprenylcysteine O-methyltransferase</fullName>
        <ecNumber evidence="5 29">2.1.1.100</ecNumber>
    </recommendedName>
</protein>
<feature type="transmembrane region" description="Helical" evidence="29">
    <location>
        <begin position="100"/>
        <end position="119"/>
    </location>
</feature>
<comment type="function">
    <text evidence="26">Catalyzes the post-translational methylation of isoprenylated C-terminal cysteine residues.</text>
</comment>
<keyword evidence="7 29" id="KW-0489">Methyltransferase</keyword>
<dbReference type="GO" id="GO:0006281">
    <property type="term" value="P:DNA repair"/>
    <property type="evidence" value="ECO:0007669"/>
    <property type="project" value="UniProtKB-KW"/>
</dbReference>
<evidence type="ECO:0000256" key="26">
    <source>
        <dbReference type="ARBA" id="ARBA00023572"/>
    </source>
</evidence>
<dbReference type="InterPro" id="IPR025770">
    <property type="entry name" value="PPMT_MeTrfase"/>
</dbReference>
<evidence type="ECO:0000256" key="18">
    <source>
        <dbReference type="ARBA" id="ARBA00022989"/>
    </source>
</evidence>
<evidence type="ECO:0000256" key="8">
    <source>
        <dbReference type="ARBA" id="ARBA00022679"/>
    </source>
</evidence>
<keyword evidence="20" id="KW-0411">Iron-sulfur</keyword>
<dbReference type="PANTHER" id="PTHR11472:SF34">
    <property type="entry name" value="REGULATOR OF TELOMERE ELONGATION HELICASE 1"/>
    <property type="match status" value="1"/>
</dbReference>
<dbReference type="GO" id="GO:0003678">
    <property type="term" value="F:DNA helicase activity"/>
    <property type="evidence" value="ECO:0007669"/>
    <property type="project" value="TreeGrafter"/>
</dbReference>
<dbReference type="InterPro" id="IPR049909">
    <property type="entry name" value="Rtel1_HHD"/>
</dbReference>
<evidence type="ECO:0000256" key="21">
    <source>
        <dbReference type="ARBA" id="ARBA00023125"/>
    </source>
</evidence>
<dbReference type="Pfam" id="PF23116">
    <property type="entry name" value="HHD_RTEL1"/>
    <property type="match status" value="1"/>
</dbReference>
<feature type="transmembrane region" description="Helical" evidence="29">
    <location>
        <begin position="12"/>
        <end position="29"/>
    </location>
</feature>
<evidence type="ECO:0000256" key="3">
    <source>
        <dbReference type="ARBA" id="ARBA00004477"/>
    </source>
</evidence>
<evidence type="ECO:0000256" key="9">
    <source>
        <dbReference type="ARBA" id="ARBA00022691"/>
    </source>
</evidence>
<gene>
    <name evidence="32" type="ORF">KC01_LOCUS34322</name>
</gene>
<dbReference type="SMART" id="SM00491">
    <property type="entry name" value="HELICc2"/>
    <property type="match status" value="1"/>
</dbReference>
<keyword evidence="18 29" id="KW-1133">Transmembrane helix</keyword>
<evidence type="ECO:0000313" key="33">
    <source>
        <dbReference type="Proteomes" id="UP001497482"/>
    </source>
</evidence>
<dbReference type="Gene3D" id="1.20.1160.20">
    <property type="match status" value="1"/>
</dbReference>
<dbReference type="EC" id="2.1.1.100" evidence="5 29"/>
<proteinExistence type="inferred from homology"/>
<feature type="domain" description="ATP-dependent helicase C-terminal" evidence="31">
    <location>
        <begin position="397"/>
        <end position="551"/>
    </location>
</feature>
<evidence type="ECO:0000256" key="27">
    <source>
        <dbReference type="ARBA" id="ARBA00023656"/>
    </source>
</evidence>
<evidence type="ECO:0000256" key="16">
    <source>
        <dbReference type="ARBA" id="ARBA00022824"/>
    </source>
</evidence>
<evidence type="ECO:0000256" key="30">
    <source>
        <dbReference type="SAM" id="MobiDB-lite"/>
    </source>
</evidence>
<keyword evidence="9 29" id="KW-0949">S-adenosyl-L-methionine</keyword>
<comment type="catalytic activity">
    <reaction evidence="1 29">
        <text>[protein]-C-terminal S-[(2E,6E)-farnesyl]-L-cysteine + S-adenosyl-L-methionine = [protein]-C-terminal S-[(2E,6E)-farnesyl]-L-cysteine methyl ester + S-adenosyl-L-homocysteine</text>
        <dbReference type="Rhea" id="RHEA:21672"/>
        <dbReference type="Rhea" id="RHEA-COMP:12125"/>
        <dbReference type="Rhea" id="RHEA-COMP:12126"/>
        <dbReference type="ChEBI" id="CHEBI:57856"/>
        <dbReference type="ChEBI" id="CHEBI:59789"/>
        <dbReference type="ChEBI" id="CHEBI:90510"/>
        <dbReference type="ChEBI" id="CHEBI:90511"/>
        <dbReference type="EC" id="2.1.1.100"/>
    </reaction>
</comment>
<evidence type="ECO:0000256" key="2">
    <source>
        <dbReference type="ARBA" id="ARBA00004123"/>
    </source>
</evidence>
<dbReference type="GO" id="GO:0090657">
    <property type="term" value="P:telomeric loop disassembly"/>
    <property type="evidence" value="ECO:0007669"/>
    <property type="project" value="TreeGrafter"/>
</dbReference>
<evidence type="ECO:0000256" key="7">
    <source>
        <dbReference type="ARBA" id="ARBA00022603"/>
    </source>
</evidence>
<dbReference type="GO" id="GO:0005789">
    <property type="term" value="C:endoplasmic reticulum membrane"/>
    <property type="evidence" value="ECO:0007669"/>
    <property type="project" value="UniProtKB-SubCell"/>
</dbReference>
<dbReference type="CDD" id="cd18788">
    <property type="entry name" value="SF2_C_XPD"/>
    <property type="match status" value="1"/>
</dbReference>
<evidence type="ECO:0000256" key="11">
    <source>
        <dbReference type="ARBA" id="ARBA00022723"/>
    </source>
</evidence>
<dbReference type="Proteomes" id="UP001497482">
    <property type="component" value="Chromosome 5"/>
</dbReference>
<evidence type="ECO:0000256" key="10">
    <source>
        <dbReference type="ARBA" id="ARBA00022692"/>
    </source>
</evidence>
<dbReference type="InterPro" id="IPR027417">
    <property type="entry name" value="P-loop_NTPase"/>
</dbReference>
<keyword evidence="22 29" id="KW-0472">Membrane</keyword>
<feature type="compositionally biased region" description="Low complexity" evidence="30">
    <location>
        <begin position="611"/>
        <end position="624"/>
    </location>
</feature>